<evidence type="ECO:0000256" key="1">
    <source>
        <dbReference type="SAM" id="Phobius"/>
    </source>
</evidence>
<keyword evidence="1" id="KW-0472">Membrane</keyword>
<proteinExistence type="predicted"/>
<evidence type="ECO:0000313" key="3">
    <source>
        <dbReference type="Proteomes" id="UP001569904"/>
    </source>
</evidence>
<dbReference type="EMBL" id="JAXCEH010000038">
    <property type="protein sequence ID" value="MFA1558993.1"/>
    <property type="molecule type" value="Genomic_DNA"/>
</dbReference>
<accession>A0ABV4R9R4</accession>
<name>A0ABV4R9R4_9ACTN</name>
<sequence length="161" mass="17584">MSGTEALGIALGLVLSLPIPSTLYIRLNARRRNRRRRANQAAAHDALANALTHYRHAELHYIRQRLGSPGTPAARDAHAASFRERSTVQHALFLLRTASTDPRIVMLAERAFELTGGIHDAGTLEQASRDAAKADQAIRDFVTATGATVHPTTHQTDVRHA</sequence>
<reference evidence="2 3" key="1">
    <citation type="submission" date="2023-11" db="EMBL/GenBank/DDBJ databases">
        <title>Actinomadura monticuli sp. nov., isolated from volcanic ash.</title>
        <authorList>
            <person name="Lee S.D."/>
            <person name="Yang H."/>
            <person name="Kim I.S."/>
        </authorList>
    </citation>
    <scope>NUCLEOTIDE SEQUENCE [LARGE SCALE GENOMIC DNA]</scope>
    <source>
        <strain evidence="2 3">DSM 45346</strain>
    </source>
</reference>
<dbReference type="RefSeq" id="WP_371946010.1">
    <property type="nucleotide sequence ID" value="NZ_JAXCEH010000038.1"/>
</dbReference>
<keyword evidence="1" id="KW-0812">Transmembrane</keyword>
<gene>
    <name evidence="2" type="ORF">SM436_35325</name>
</gene>
<dbReference type="Proteomes" id="UP001569904">
    <property type="component" value="Unassembled WGS sequence"/>
</dbReference>
<feature type="transmembrane region" description="Helical" evidence="1">
    <location>
        <begin position="6"/>
        <end position="27"/>
    </location>
</feature>
<keyword evidence="1" id="KW-1133">Transmembrane helix</keyword>
<evidence type="ECO:0000313" key="2">
    <source>
        <dbReference type="EMBL" id="MFA1558993.1"/>
    </source>
</evidence>
<keyword evidence="3" id="KW-1185">Reference proteome</keyword>
<evidence type="ECO:0008006" key="4">
    <source>
        <dbReference type="Google" id="ProtNLM"/>
    </source>
</evidence>
<protein>
    <recommendedName>
        <fullName evidence="4">Protein kilB</fullName>
    </recommendedName>
</protein>
<comment type="caution">
    <text evidence="2">The sequence shown here is derived from an EMBL/GenBank/DDBJ whole genome shotgun (WGS) entry which is preliminary data.</text>
</comment>
<organism evidence="2 3">
    <name type="scientific">Actinomadura chokoriensis</name>
    <dbReference type="NCBI Taxonomy" id="454156"/>
    <lineage>
        <taxon>Bacteria</taxon>
        <taxon>Bacillati</taxon>
        <taxon>Actinomycetota</taxon>
        <taxon>Actinomycetes</taxon>
        <taxon>Streptosporangiales</taxon>
        <taxon>Thermomonosporaceae</taxon>
        <taxon>Actinomadura</taxon>
    </lineage>
</organism>